<protein>
    <submittedName>
        <fullName evidence="3">Uncharacterized protein</fullName>
    </submittedName>
</protein>
<accession>A0A2P6NUS2</accession>
<dbReference type="AlphaFoldDB" id="A0A2P6NUS2"/>
<feature type="transmembrane region" description="Helical" evidence="1">
    <location>
        <begin position="179"/>
        <end position="201"/>
    </location>
</feature>
<comment type="caution">
    <text evidence="3">The sequence shown here is derived from an EMBL/GenBank/DDBJ whole genome shotgun (WGS) entry which is preliminary data.</text>
</comment>
<dbReference type="Proteomes" id="UP000241769">
    <property type="component" value="Unassembled WGS sequence"/>
</dbReference>
<keyword evidence="1" id="KW-0812">Transmembrane</keyword>
<keyword evidence="2" id="KW-0732">Signal</keyword>
<evidence type="ECO:0000256" key="1">
    <source>
        <dbReference type="SAM" id="Phobius"/>
    </source>
</evidence>
<feature type="chain" id="PRO_5015145005" evidence="2">
    <location>
        <begin position="22"/>
        <end position="245"/>
    </location>
</feature>
<evidence type="ECO:0000313" key="4">
    <source>
        <dbReference type="Proteomes" id="UP000241769"/>
    </source>
</evidence>
<evidence type="ECO:0000256" key="2">
    <source>
        <dbReference type="SAM" id="SignalP"/>
    </source>
</evidence>
<dbReference type="PROSITE" id="PS51257">
    <property type="entry name" value="PROKAR_LIPOPROTEIN"/>
    <property type="match status" value="1"/>
</dbReference>
<reference evidence="3 4" key="1">
    <citation type="journal article" date="2018" name="Genome Biol. Evol.">
        <title>Multiple Roots of Fruiting Body Formation in Amoebozoa.</title>
        <authorList>
            <person name="Hillmann F."/>
            <person name="Forbes G."/>
            <person name="Novohradska S."/>
            <person name="Ferling I."/>
            <person name="Riege K."/>
            <person name="Groth M."/>
            <person name="Westermann M."/>
            <person name="Marz M."/>
            <person name="Spaller T."/>
            <person name="Winckler T."/>
            <person name="Schaap P."/>
            <person name="Glockner G."/>
        </authorList>
    </citation>
    <scope>NUCLEOTIDE SEQUENCE [LARGE SCALE GENOMIC DNA]</scope>
    <source>
        <strain evidence="3 4">Jena</strain>
    </source>
</reference>
<name>A0A2P6NUS2_9EUKA</name>
<evidence type="ECO:0000313" key="3">
    <source>
        <dbReference type="EMBL" id="PRP87608.1"/>
    </source>
</evidence>
<dbReference type="EMBL" id="MDYQ01000019">
    <property type="protein sequence ID" value="PRP87608.1"/>
    <property type="molecule type" value="Genomic_DNA"/>
</dbReference>
<dbReference type="InParanoid" id="A0A2P6NUS2"/>
<proteinExistence type="predicted"/>
<keyword evidence="4" id="KW-1185">Reference proteome</keyword>
<sequence length="245" mass="26847">MLRGVGVSIILLVMMAAAVGGCYIREGDYVWDLSDVQTVQWTGVPETLGAVTTRSIQPIVSPKINQTWTISICQPLDVDLLPNNQTWCSPSAAICRGTAINGTEGETVAEKATRTWRVSHRHSTVQAFFGERAEVTVSCSKETIVKGISSRGNMWRVHLSHPAGCPSKNQHKIIGRNRVFTYALPLGVSIVVCVMLGVYIIKRRRAVSQSSPASSELEEGVLVFNTTPTFPKPHNKVYIPVSLMR</sequence>
<gene>
    <name evidence="3" type="ORF">PROFUN_04635</name>
</gene>
<keyword evidence="1" id="KW-0472">Membrane</keyword>
<organism evidence="3 4">
    <name type="scientific">Planoprotostelium fungivorum</name>
    <dbReference type="NCBI Taxonomy" id="1890364"/>
    <lineage>
        <taxon>Eukaryota</taxon>
        <taxon>Amoebozoa</taxon>
        <taxon>Evosea</taxon>
        <taxon>Variosea</taxon>
        <taxon>Cavosteliida</taxon>
        <taxon>Cavosteliaceae</taxon>
        <taxon>Planoprotostelium</taxon>
    </lineage>
</organism>
<feature type="signal peptide" evidence="2">
    <location>
        <begin position="1"/>
        <end position="21"/>
    </location>
</feature>
<keyword evidence="1" id="KW-1133">Transmembrane helix</keyword>